<dbReference type="AlphaFoldDB" id="A0A2P8DXH5"/>
<accession>A0A2P8DXH5</accession>
<gene>
    <name evidence="1" type="ORF">CLV48_1114</name>
</gene>
<sequence length="257" mass="30703">MEQEFLTLRRIDFEFSINLKDLEKTKFKYSIGTKSTDEKEQPEIIFWDWGTLKKSWFYQKGHYWKIETEKPIIKSRQDLGIVEVKNKVFKIMAGWIGKQENDFKTSMKRIKHVLKGGNKPIPAQWTDIFFDWANTQNQDEISLNQFPEITPEVINDWVENNLPPHNEIIKNHSQKTRVDLEPKYRFYIMKELGMIDPKGIFFNDKLSLNERADLLSKVLGYNSRDCKDLLNRKTEFDPKKKSEIDDFLSELKKKRKM</sequence>
<comment type="caution">
    <text evidence="1">The sequence shown here is derived from an EMBL/GenBank/DDBJ whole genome shotgun (WGS) entry which is preliminary data.</text>
</comment>
<keyword evidence="2" id="KW-1185">Reference proteome</keyword>
<reference evidence="1 2" key="1">
    <citation type="submission" date="2018-03" db="EMBL/GenBank/DDBJ databases">
        <title>Genomic Encyclopedia of Archaeal and Bacterial Type Strains, Phase II (KMG-II): from individual species to whole genera.</title>
        <authorList>
            <person name="Goeker M."/>
        </authorList>
    </citation>
    <scope>NUCLEOTIDE SEQUENCE [LARGE SCALE GENOMIC DNA]</scope>
    <source>
        <strain evidence="1 2">DSM 28057</strain>
    </source>
</reference>
<protein>
    <submittedName>
        <fullName evidence="1">Uncharacterized protein</fullName>
    </submittedName>
</protein>
<dbReference type="Proteomes" id="UP000240708">
    <property type="component" value="Unassembled WGS sequence"/>
</dbReference>
<dbReference type="EMBL" id="PYGF01000011">
    <property type="protein sequence ID" value="PSL01916.1"/>
    <property type="molecule type" value="Genomic_DNA"/>
</dbReference>
<evidence type="ECO:0000313" key="1">
    <source>
        <dbReference type="EMBL" id="PSL01916.1"/>
    </source>
</evidence>
<name>A0A2P8DXH5_9BACT</name>
<evidence type="ECO:0000313" key="2">
    <source>
        <dbReference type="Proteomes" id="UP000240708"/>
    </source>
</evidence>
<organism evidence="1 2">
    <name type="scientific">Cecembia rubra</name>
    <dbReference type="NCBI Taxonomy" id="1485585"/>
    <lineage>
        <taxon>Bacteria</taxon>
        <taxon>Pseudomonadati</taxon>
        <taxon>Bacteroidota</taxon>
        <taxon>Cytophagia</taxon>
        <taxon>Cytophagales</taxon>
        <taxon>Cyclobacteriaceae</taxon>
        <taxon>Cecembia</taxon>
    </lineage>
</organism>
<proteinExistence type="predicted"/>